<keyword evidence="4" id="KW-0902">Two-component regulatory system</keyword>
<evidence type="ECO:0000259" key="10">
    <source>
        <dbReference type="PROSITE" id="PS50110"/>
    </source>
</evidence>
<evidence type="ECO:0000256" key="3">
    <source>
        <dbReference type="ARBA" id="ARBA00022553"/>
    </source>
</evidence>
<keyword evidence="2" id="KW-0963">Cytoplasm</keyword>
<keyword evidence="5" id="KW-0805">Transcription regulation</keyword>
<keyword evidence="7" id="KW-0804">Transcription</keyword>
<evidence type="ECO:0000256" key="2">
    <source>
        <dbReference type="ARBA" id="ARBA00022490"/>
    </source>
</evidence>
<dbReference type="OrthoDB" id="9794370at2"/>
<dbReference type="Gene3D" id="3.40.50.2300">
    <property type="match status" value="1"/>
</dbReference>
<proteinExistence type="predicted"/>
<dbReference type="Pfam" id="PF00072">
    <property type="entry name" value="Response_reg"/>
    <property type="match status" value="1"/>
</dbReference>
<sequence>MYKLILVDDEADVREGVLSEIDWEANGFQVTDVAENGREALEMAEKSIPDVIVTDIRMPFMDGLQLSEQIRRVYPSTKIIILTGFDEFEYARKAIHLNIEEFVLKPFSAGDLLQALHKVKGRLDEEMAERENLDTLQEHYRRSIPVLREQFLVSLMTRRLTSTEIREKTEHYGMSFEGNSYMVSVMQLDNPALERGAEDANRSRFDFELQSFAVRNIAEEIVTRHGAQGYVFQHNDSVVWLGISHEADPDAVRGNSSNLLEEIRQNVEKYIKRSVTIGTGTVTPKLSDVKFSFADAAAALDYRILLGNNRVIAIEDVESRSASPIRLDELQEQAFLRCLKVGSSEEMESIVDSLFSPLMFAGSSCSFRDAQIFLLQIVTAMLKALQEPSRDLGDRLNSDANWLQEITQFDSLQEAKDWVVSTCASMMSRIANDRQTAYHSLVEQARAYTKAHFSDSEITIAKVCAHLHISSGYFSSIFKRETKMTYVNYLLHVRMEAAKELLLTTDRKTFEIAESVGYADPNYFSFSFKKQVGISPKDYRNRARGEAP</sequence>
<dbReference type="PROSITE" id="PS01124">
    <property type="entry name" value="HTH_ARAC_FAMILY_2"/>
    <property type="match status" value="1"/>
</dbReference>
<dbReference type="InterPro" id="IPR011006">
    <property type="entry name" value="CheY-like_superfamily"/>
</dbReference>
<dbReference type="InterPro" id="IPR020449">
    <property type="entry name" value="Tscrpt_reg_AraC-type_HTH"/>
</dbReference>
<feature type="modified residue" description="4-aspartylphosphate" evidence="8">
    <location>
        <position position="55"/>
    </location>
</feature>
<keyword evidence="3 8" id="KW-0597">Phosphoprotein</keyword>
<evidence type="ECO:0000256" key="8">
    <source>
        <dbReference type="PROSITE-ProRule" id="PRU00169"/>
    </source>
</evidence>
<dbReference type="InterPro" id="IPR051552">
    <property type="entry name" value="HptR"/>
</dbReference>
<dbReference type="Gene3D" id="1.10.10.60">
    <property type="entry name" value="Homeodomain-like"/>
    <property type="match status" value="2"/>
</dbReference>
<accession>A0A4Y8LVG2</accession>
<dbReference type="PANTHER" id="PTHR42713">
    <property type="entry name" value="HISTIDINE KINASE-RELATED"/>
    <property type="match status" value="1"/>
</dbReference>
<dbReference type="PRINTS" id="PR00032">
    <property type="entry name" value="HTHARAC"/>
</dbReference>
<feature type="domain" description="Response regulatory" evidence="10">
    <location>
        <begin position="3"/>
        <end position="120"/>
    </location>
</feature>
<reference evidence="11 12" key="1">
    <citation type="submission" date="2019-03" db="EMBL/GenBank/DDBJ databases">
        <title>Cohnella endophytica sp. nov., a novel endophytic bacterium isolated from bark of Sonneratia apetala.</title>
        <authorList>
            <person name="Tuo L."/>
        </authorList>
    </citation>
    <scope>NUCLEOTIDE SEQUENCE [LARGE SCALE GENOMIC DNA]</scope>
    <source>
        <strain evidence="11 12">CCTCC AB 208254</strain>
    </source>
</reference>
<dbReference type="Pfam" id="PF12833">
    <property type="entry name" value="HTH_18"/>
    <property type="match status" value="1"/>
</dbReference>
<dbReference type="PROSITE" id="PS50110">
    <property type="entry name" value="RESPONSE_REGULATORY"/>
    <property type="match status" value="1"/>
</dbReference>
<evidence type="ECO:0000313" key="12">
    <source>
        <dbReference type="Proteomes" id="UP000297900"/>
    </source>
</evidence>
<comment type="subcellular location">
    <subcellularLocation>
        <location evidence="1">Cytoplasm</location>
    </subcellularLocation>
</comment>
<organism evidence="11 12">
    <name type="scientific">Cohnella luojiensis</name>
    <dbReference type="NCBI Taxonomy" id="652876"/>
    <lineage>
        <taxon>Bacteria</taxon>
        <taxon>Bacillati</taxon>
        <taxon>Bacillota</taxon>
        <taxon>Bacilli</taxon>
        <taxon>Bacillales</taxon>
        <taxon>Paenibacillaceae</taxon>
        <taxon>Cohnella</taxon>
    </lineage>
</organism>
<dbReference type="AlphaFoldDB" id="A0A4Y8LVG2"/>
<feature type="domain" description="HTH araC/xylS-type" evidence="9">
    <location>
        <begin position="443"/>
        <end position="542"/>
    </location>
</feature>
<dbReference type="Pfam" id="PF17853">
    <property type="entry name" value="GGDEF_2"/>
    <property type="match status" value="1"/>
</dbReference>
<dbReference type="SUPFAM" id="SSF46689">
    <property type="entry name" value="Homeodomain-like"/>
    <property type="match status" value="1"/>
</dbReference>
<evidence type="ECO:0000313" key="11">
    <source>
        <dbReference type="EMBL" id="TFE25802.1"/>
    </source>
</evidence>
<dbReference type="GO" id="GO:0003700">
    <property type="term" value="F:DNA-binding transcription factor activity"/>
    <property type="evidence" value="ECO:0007669"/>
    <property type="project" value="InterPro"/>
</dbReference>
<dbReference type="SMART" id="SM00342">
    <property type="entry name" value="HTH_ARAC"/>
    <property type="match status" value="1"/>
</dbReference>
<dbReference type="GO" id="GO:0005737">
    <property type="term" value="C:cytoplasm"/>
    <property type="evidence" value="ECO:0007669"/>
    <property type="project" value="UniProtKB-SubCell"/>
</dbReference>
<comment type="caution">
    <text evidence="11">The sequence shown here is derived from an EMBL/GenBank/DDBJ whole genome shotgun (WGS) entry which is preliminary data.</text>
</comment>
<dbReference type="Proteomes" id="UP000297900">
    <property type="component" value="Unassembled WGS sequence"/>
</dbReference>
<evidence type="ECO:0000259" key="9">
    <source>
        <dbReference type="PROSITE" id="PS01124"/>
    </source>
</evidence>
<gene>
    <name evidence="11" type="ORF">E2980_12865</name>
</gene>
<evidence type="ECO:0000256" key="6">
    <source>
        <dbReference type="ARBA" id="ARBA00023125"/>
    </source>
</evidence>
<dbReference type="InterPro" id="IPR009057">
    <property type="entry name" value="Homeodomain-like_sf"/>
</dbReference>
<evidence type="ECO:0000256" key="7">
    <source>
        <dbReference type="ARBA" id="ARBA00023163"/>
    </source>
</evidence>
<dbReference type="EMBL" id="SOMN01000017">
    <property type="protein sequence ID" value="TFE25802.1"/>
    <property type="molecule type" value="Genomic_DNA"/>
</dbReference>
<evidence type="ECO:0000256" key="1">
    <source>
        <dbReference type="ARBA" id="ARBA00004496"/>
    </source>
</evidence>
<dbReference type="InterPro" id="IPR041522">
    <property type="entry name" value="CdaR_GGDEF"/>
</dbReference>
<keyword evidence="12" id="KW-1185">Reference proteome</keyword>
<evidence type="ECO:0000256" key="5">
    <source>
        <dbReference type="ARBA" id="ARBA00023015"/>
    </source>
</evidence>
<dbReference type="GO" id="GO:0043565">
    <property type="term" value="F:sequence-specific DNA binding"/>
    <property type="evidence" value="ECO:0007669"/>
    <property type="project" value="InterPro"/>
</dbReference>
<evidence type="ECO:0000256" key="4">
    <source>
        <dbReference type="ARBA" id="ARBA00023012"/>
    </source>
</evidence>
<dbReference type="SUPFAM" id="SSF52172">
    <property type="entry name" value="CheY-like"/>
    <property type="match status" value="1"/>
</dbReference>
<dbReference type="CDD" id="cd17536">
    <property type="entry name" value="REC_YesN-like"/>
    <property type="match status" value="1"/>
</dbReference>
<keyword evidence="6" id="KW-0238">DNA-binding</keyword>
<dbReference type="SMART" id="SM00448">
    <property type="entry name" value="REC"/>
    <property type="match status" value="1"/>
</dbReference>
<dbReference type="InterPro" id="IPR001789">
    <property type="entry name" value="Sig_transdc_resp-reg_receiver"/>
</dbReference>
<dbReference type="RefSeq" id="WP_135152591.1">
    <property type="nucleotide sequence ID" value="NZ_SOMN01000017.1"/>
</dbReference>
<protein>
    <submittedName>
        <fullName evidence="11">Response regulator</fullName>
    </submittedName>
</protein>
<name>A0A4Y8LVG2_9BACL</name>
<dbReference type="GO" id="GO:0000160">
    <property type="term" value="P:phosphorelay signal transduction system"/>
    <property type="evidence" value="ECO:0007669"/>
    <property type="project" value="UniProtKB-KW"/>
</dbReference>
<dbReference type="InterPro" id="IPR018060">
    <property type="entry name" value="HTH_AraC"/>
</dbReference>
<dbReference type="PANTHER" id="PTHR42713:SF3">
    <property type="entry name" value="TRANSCRIPTIONAL REGULATORY PROTEIN HPTR"/>
    <property type="match status" value="1"/>
</dbReference>